<accession>A0A401J8C3</accession>
<reference evidence="2 3" key="1">
    <citation type="submission" date="2014-12" db="EMBL/GenBank/DDBJ databases">
        <title>Whole genome sequencing of Sphingobium xenophagum OW59.</title>
        <authorList>
            <person name="Ohta Y."/>
            <person name="Nishi S."/>
            <person name="Hatada Y."/>
        </authorList>
    </citation>
    <scope>NUCLEOTIDE SEQUENCE [LARGE SCALE GENOMIC DNA]</scope>
    <source>
        <strain evidence="2 3">OW59</strain>
    </source>
</reference>
<organism evidence="2 3">
    <name type="scientific">Sphingobium xenophagum</name>
    <dbReference type="NCBI Taxonomy" id="121428"/>
    <lineage>
        <taxon>Bacteria</taxon>
        <taxon>Pseudomonadati</taxon>
        <taxon>Pseudomonadota</taxon>
        <taxon>Alphaproteobacteria</taxon>
        <taxon>Sphingomonadales</taxon>
        <taxon>Sphingomonadaceae</taxon>
        <taxon>Sphingobium</taxon>
    </lineage>
</organism>
<evidence type="ECO:0000256" key="1">
    <source>
        <dbReference type="SAM" id="Phobius"/>
    </source>
</evidence>
<feature type="non-terminal residue" evidence="2">
    <location>
        <position position="101"/>
    </location>
</feature>
<keyword evidence="1" id="KW-0472">Membrane</keyword>
<dbReference type="Proteomes" id="UP000290975">
    <property type="component" value="Unassembled WGS sequence"/>
</dbReference>
<keyword evidence="1" id="KW-0812">Transmembrane</keyword>
<comment type="caution">
    <text evidence="2">The sequence shown here is derived from an EMBL/GenBank/DDBJ whole genome shotgun (WGS) entry which is preliminary data.</text>
</comment>
<gene>
    <name evidence="2" type="ORF">MBESOW_P4139</name>
</gene>
<proteinExistence type="predicted"/>
<feature type="transmembrane region" description="Helical" evidence="1">
    <location>
        <begin position="27"/>
        <end position="45"/>
    </location>
</feature>
<keyword evidence="1" id="KW-1133">Transmembrane helix</keyword>
<keyword evidence="3" id="KW-1185">Reference proteome</keyword>
<name>A0A401J8C3_SPHXE</name>
<sequence>MIKPEDDTLYRTMASASHHTRSQRGNVLFLILLGVALFAALNYAVTSSMRGEGKSGSSESYELAVTQILQWATTLQHTVARDLPPAEWPRDYDSLDHEGEN</sequence>
<dbReference type="AlphaFoldDB" id="A0A401J8C3"/>
<evidence type="ECO:0000313" key="2">
    <source>
        <dbReference type="EMBL" id="GBH32909.1"/>
    </source>
</evidence>
<protein>
    <submittedName>
        <fullName evidence="2">Uncharacterized protein</fullName>
    </submittedName>
</protein>
<evidence type="ECO:0000313" key="3">
    <source>
        <dbReference type="Proteomes" id="UP000290975"/>
    </source>
</evidence>
<dbReference type="EMBL" id="BBQY01000051">
    <property type="protein sequence ID" value="GBH32909.1"/>
    <property type="molecule type" value="Genomic_DNA"/>
</dbReference>
<dbReference type="RefSeq" id="WP_223176284.1">
    <property type="nucleotide sequence ID" value="NZ_BBQY01000051.1"/>
</dbReference>